<evidence type="ECO:0000313" key="12">
    <source>
        <dbReference type="Proteomes" id="UP001295684"/>
    </source>
</evidence>
<dbReference type="Pfam" id="PF04675">
    <property type="entry name" value="DNA_ligase_A_N"/>
    <property type="match status" value="1"/>
</dbReference>
<keyword evidence="8" id="KW-0234">DNA repair</keyword>
<dbReference type="InterPro" id="IPR012308">
    <property type="entry name" value="DNA_ligase_ATP-dep_N"/>
</dbReference>
<dbReference type="PROSITE" id="PS50160">
    <property type="entry name" value="DNA_LIGASE_A3"/>
    <property type="match status" value="1"/>
</dbReference>
<dbReference type="GO" id="GO:0006310">
    <property type="term" value="P:DNA recombination"/>
    <property type="evidence" value="ECO:0007669"/>
    <property type="project" value="UniProtKB-KW"/>
</dbReference>
<organism evidence="11 12">
    <name type="scientific">Euplotes crassus</name>
    <dbReference type="NCBI Taxonomy" id="5936"/>
    <lineage>
        <taxon>Eukaryota</taxon>
        <taxon>Sar</taxon>
        <taxon>Alveolata</taxon>
        <taxon>Ciliophora</taxon>
        <taxon>Intramacronucleata</taxon>
        <taxon>Spirotrichea</taxon>
        <taxon>Hypotrichia</taxon>
        <taxon>Euplotida</taxon>
        <taxon>Euplotidae</taxon>
        <taxon>Moneuplotes</taxon>
    </lineage>
</organism>
<evidence type="ECO:0000256" key="9">
    <source>
        <dbReference type="ARBA" id="ARBA00023306"/>
    </source>
</evidence>
<dbReference type="GO" id="GO:0003910">
    <property type="term" value="F:DNA ligase (ATP) activity"/>
    <property type="evidence" value="ECO:0007669"/>
    <property type="project" value="InterPro"/>
</dbReference>
<dbReference type="SUPFAM" id="SSF50249">
    <property type="entry name" value="Nucleic acid-binding proteins"/>
    <property type="match status" value="1"/>
</dbReference>
<evidence type="ECO:0000313" key="11">
    <source>
        <dbReference type="EMBL" id="CAI2385937.1"/>
    </source>
</evidence>
<evidence type="ECO:0000259" key="10">
    <source>
        <dbReference type="PROSITE" id="PS50160"/>
    </source>
</evidence>
<evidence type="ECO:0000256" key="5">
    <source>
        <dbReference type="ARBA" id="ARBA00022763"/>
    </source>
</evidence>
<dbReference type="GO" id="GO:0006273">
    <property type="term" value="P:lagging strand elongation"/>
    <property type="evidence" value="ECO:0007669"/>
    <property type="project" value="TreeGrafter"/>
</dbReference>
<dbReference type="GO" id="GO:0005524">
    <property type="term" value="F:ATP binding"/>
    <property type="evidence" value="ECO:0007669"/>
    <property type="project" value="UniProtKB-KW"/>
</dbReference>
<dbReference type="PANTHER" id="PTHR45674:SF4">
    <property type="entry name" value="DNA LIGASE 1"/>
    <property type="match status" value="1"/>
</dbReference>
<keyword evidence="7" id="KW-0233">DNA recombination</keyword>
<dbReference type="SUPFAM" id="SSF117018">
    <property type="entry name" value="ATP-dependent DNA ligase DNA-binding domain"/>
    <property type="match status" value="1"/>
</dbReference>
<dbReference type="Gene3D" id="1.10.3260.10">
    <property type="entry name" value="DNA ligase, ATP-dependent, N-terminal domain"/>
    <property type="match status" value="1"/>
</dbReference>
<dbReference type="PANTHER" id="PTHR45674">
    <property type="entry name" value="DNA LIGASE 1/3 FAMILY MEMBER"/>
    <property type="match status" value="1"/>
</dbReference>
<comment type="caution">
    <text evidence="11">The sequence shown here is derived from an EMBL/GenBank/DDBJ whole genome shotgun (WGS) entry which is preliminary data.</text>
</comment>
<dbReference type="EMBL" id="CAMPGE010028409">
    <property type="protein sequence ID" value="CAI2385937.1"/>
    <property type="molecule type" value="Genomic_DNA"/>
</dbReference>
<keyword evidence="4" id="KW-0547">Nucleotide-binding</keyword>
<keyword evidence="9" id="KW-0131">Cell cycle</keyword>
<evidence type="ECO:0000256" key="7">
    <source>
        <dbReference type="ARBA" id="ARBA00023172"/>
    </source>
</evidence>
<evidence type="ECO:0000256" key="4">
    <source>
        <dbReference type="ARBA" id="ARBA00022741"/>
    </source>
</evidence>
<dbReference type="Gene3D" id="2.40.50.140">
    <property type="entry name" value="Nucleic acid-binding proteins"/>
    <property type="match status" value="1"/>
</dbReference>
<evidence type="ECO:0000256" key="6">
    <source>
        <dbReference type="ARBA" id="ARBA00022840"/>
    </source>
</evidence>
<dbReference type="Pfam" id="PF01068">
    <property type="entry name" value="DNA_ligase_A_M"/>
    <property type="match status" value="1"/>
</dbReference>
<dbReference type="GO" id="GO:0051301">
    <property type="term" value="P:cell division"/>
    <property type="evidence" value="ECO:0007669"/>
    <property type="project" value="UniProtKB-KW"/>
</dbReference>
<dbReference type="AlphaFoldDB" id="A0AAD1YAA9"/>
<dbReference type="GO" id="GO:0006281">
    <property type="term" value="P:DNA repair"/>
    <property type="evidence" value="ECO:0007669"/>
    <property type="project" value="UniProtKB-KW"/>
</dbReference>
<reference evidence="11" key="1">
    <citation type="submission" date="2023-07" db="EMBL/GenBank/DDBJ databases">
        <authorList>
            <consortium name="AG Swart"/>
            <person name="Singh M."/>
            <person name="Singh A."/>
            <person name="Seah K."/>
            <person name="Emmerich C."/>
        </authorList>
    </citation>
    <scope>NUCLEOTIDE SEQUENCE</scope>
    <source>
        <strain evidence="11">DP1</strain>
    </source>
</reference>
<dbReference type="Gene3D" id="3.30.470.30">
    <property type="entry name" value="DNA ligase/mRNA capping enzyme"/>
    <property type="match status" value="1"/>
</dbReference>
<evidence type="ECO:0000256" key="2">
    <source>
        <dbReference type="ARBA" id="ARBA00022598"/>
    </source>
</evidence>
<gene>
    <name evidence="11" type="ORF">ECRASSUSDP1_LOCUS27533</name>
</gene>
<dbReference type="InterPro" id="IPR050191">
    <property type="entry name" value="ATP-dep_DNA_ligase"/>
</dbReference>
<dbReference type="InterPro" id="IPR036599">
    <property type="entry name" value="DNA_ligase_N_sf"/>
</dbReference>
<dbReference type="GO" id="GO:0003677">
    <property type="term" value="F:DNA binding"/>
    <property type="evidence" value="ECO:0007669"/>
    <property type="project" value="InterPro"/>
</dbReference>
<keyword evidence="3" id="KW-0132">Cell division</keyword>
<protein>
    <recommendedName>
        <fullName evidence="10">ATP-dependent DNA ligase family profile domain-containing protein</fullName>
    </recommendedName>
</protein>
<sequence length="716" mass="83056">MAFQFFRRFWRRIFGISAGRTETVQKYGIKPIDDYIQHEHKFNEIAETRNKLINKNQMFKIRTNILNPIDQLSNDQKALIRHSQDDLADQLHSLPAETIFEVFEEAAKANKISDKCQLILDLTNDILDGKLSHSSEDAEENVLDLFRLLTFNFVHPQDRPFRLMPQLSYNFNTEEDITRIGCMNYLNSRGIEPDDSFYTRPDLGEYMMGHFEQSHFNSDSKLTLSMLRKSLASYYLAQGEIKIALLESIFKEAGSPLELKYIIRLMQNSLLIGVGEGRVNIILAQLLNQEGTEEVRQRNARVIERVESEVLGHYLDREIDTLEVGLPYPDMVIREEHDSSSFRHKLRRRSDEAIYELDPFGMRVQIHYSQNKDSKLIMFHNYQDVKAETFGLDKKILSILEDSKVQECILDAKVTAYQDSSSKFYPFEEYMYDKLKGDKPEVRPVLYIQDLLLINGKTMVNSPLLERKAALGEVCKNLDDSCVKLSKFEKVSIGDIDFEEKAQNLCDEATAQGCRRYVFKTTSEEESSYVYQSRKPKWVSLKRDKFSESADPGEDIPTFNVVPIGAFFGKGKNTGKITSYLVAVYDSIHDYYYPVSRLWVGISQDDYQGINKELVQIEDDNSNIKLLMQREKPDNVIANPSMTPDIWLPIQELWNIKCRYVIKVPLYNMQSENSIEIGFLLSSPYFINRKITGVTSEEELREKVSHHHDLIEFSRI</sequence>
<evidence type="ECO:0000256" key="1">
    <source>
        <dbReference type="ARBA" id="ARBA00007572"/>
    </source>
</evidence>
<comment type="similarity">
    <text evidence="1">Belongs to the ATP-dependent DNA ligase family.</text>
</comment>
<keyword evidence="12" id="KW-1185">Reference proteome</keyword>
<dbReference type="Proteomes" id="UP001295684">
    <property type="component" value="Unassembled WGS sequence"/>
</dbReference>
<dbReference type="InterPro" id="IPR012340">
    <property type="entry name" value="NA-bd_OB-fold"/>
</dbReference>
<dbReference type="InterPro" id="IPR012310">
    <property type="entry name" value="DNA_ligase_ATP-dep_cent"/>
</dbReference>
<evidence type="ECO:0000256" key="8">
    <source>
        <dbReference type="ARBA" id="ARBA00023204"/>
    </source>
</evidence>
<keyword evidence="2" id="KW-0436">Ligase</keyword>
<accession>A0AAD1YAA9</accession>
<evidence type="ECO:0000256" key="3">
    <source>
        <dbReference type="ARBA" id="ARBA00022618"/>
    </source>
</evidence>
<keyword evidence="5" id="KW-0227">DNA damage</keyword>
<dbReference type="SUPFAM" id="SSF56091">
    <property type="entry name" value="DNA ligase/mRNA capping enzyme, catalytic domain"/>
    <property type="match status" value="1"/>
</dbReference>
<keyword evidence="6" id="KW-0067">ATP-binding</keyword>
<proteinExistence type="inferred from homology"/>
<name>A0AAD1YAA9_EUPCR</name>
<feature type="domain" description="ATP-dependent DNA ligase family profile" evidence="10">
    <location>
        <begin position="437"/>
        <end position="586"/>
    </location>
</feature>